<dbReference type="InterPro" id="IPR001347">
    <property type="entry name" value="SIS_dom"/>
</dbReference>
<proteinExistence type="inferred from homology"/>
<feature type="domain" description="SIS" evidence="3">
    <location>
        <begin position="27"/>
        <end position="175"/>
    </location>
</feature>
<keyword evidence="2" id="KW-0413">Isomerase</keyword>
<reference evidence="4 5" key="1">
    <citation type="journal article" date="2016" name="Nat. Commun.">
        <title>Thousands of microbial genomes shed light on interconnected biogeochemical processes in an aquifer system.</title>
        <authorList>
            <person name="Anantharaman K."/>
            <person name="Brown C.T."/>
            <person name="Hug L.A."/>
            <person name="Sharon I."/>
            <person name="Castelle C.J."/>
            <person name="Probst A.J."/>
            <person name="Thomas B.C."/>
            <person name="Singh A."/>
            <person name="Wilkins M.J."/>
            <person name="Karaoz U."/>
            <person name="Brodie E.L."/>
            <person name="Williams K.H."/>
            <person name="Hubbard S.S."/>
            <person name="Banfield J.F."/>
        </authorList>
    </citation>
    <scope>NUCLEOTIDE SEQUENCE [LARGE SCALE GENOMIC DNA]</scope>
</reference>
<dbReference type="EMBL" id="MFZH01000039">
    <property type="protein sequence ID" value="OGK17659.1"/>
    <property type="molecule type" value="Genomic_DNA"/>
</dbReference>
<name>A0A1F7GFE6_9BACT</name>
<dbReference type="AlphaFoldDB" id="A0A1F7GFE6"/>
<dbReference type="GO" id="GO:0005975">
    <property type="term" value="P:carbohydrate metabolic process"/>
    <property type="evidence" value="ECO:0007669"/>
    <property type="project" value="InterPro"/>
</dbReference>
<evidence type="ECO:0000313" key="5">
    <source>
        <dbReference type="Proteomes" id="UP000176850"/>
    </source>
</evidence>
<dbReference type="Proteomes" id="UP000176850">
    <property type="component" value="Unassembled WGS sequence"/>
</dbReference>
<protein>
    <recommendedName>
        <fullName evidence="3">SIS domain-containing protein</fullName>
    </recommendedName>
</protein>
<evidence type="ECO:0000256" key="1">
    <source>
        <dbReference type="ARBA" id="ARBA00010523"/>
    </source>
</evidence>
<dbReference type="GO" id="GO:1901135">
    <property type="term" value="P:carbohydrate derivative metabolic process"/>
    <property type="evidence" value="ECO:0007669"/>
    <property type="project" value="InterPro"/>
</dbReference>
<gene>
    <name evidence="4" type="ORF">A2799_04405</name>
</gene>
<dbReference type="InterPro" id="IPR046348">
    <property type="entry name" value="SIS_dom_sf"/>
</dbReference>
<dbReference type="GO" id="GO:0097367">
    <property type="term" value="F:carbohydrate derivative binding"/>
    <property type="evidence" value="ECO:0007669"/>
    <property type="project" value="InterPro"/>
</dbReference>
<dbReference type="PROSITE" id="PS51464">
    <property type="entry name" value="SIS"/>
    <property type="match status" value="1"/>
</dbReference>
<evidence type="ECO:0000259" key="3">
    <source>
        <dbReference type="PROSITE" id="PS51464"/>
    </source>
</evidence>
<comment type="similarity">
    <text evidence="1">Belongs to the PGI/PMI family.</text>
</comment>
<accession>A0A1F7GFE6</accession>
<comment type="caution">
    <text evidence="4">The sequence shown here is derived from an EMBL/GenBank/DDBJ whole genome shotgun (WGS) entry which is preliminary data.</text>
</comment>
<dbReference type="SUPFAM" id="SSF53697">
    <property type="entry name" value="SIS domain"/>
    <property type="match status" value="1"/>
</dbReference>
<dbReference type="Gene3D" id="3.40.50.10490">
    <property type="entry name" value="Glucose-6-phosphate isomerase like protein, domain 1"/>
    <property type="match status" value="2"/>
</dbReference>
<evidence type="ECO:0000256" key="2">
    <source>
        <dbReference type="ARBA" id="ARBA00023235"/>
    </source>
</evidence>
<dbReference type="GO" id="GO:0004476">
    <property type="term" value="F:mannose-6-phosphate isomerase activity"/>
    <property type="evidence" value="ECO:0007669"/>
    <property type="project" value="InterPro"/>
</dbReference>
<dbReference type="Pfam" id="PF10432">
    <property type="entry name" value="bact-PGI_C"/>
    <property type="match status" value="1"/>
</dbReference>
<organism evidence="4 5">
    <name type="scientific">Candidatus Roizmanbacteria bacterium RIFCSPHIGHO2_01_FULL_39_24</name>
    <dbReference type="NCBI Taxonomy" id="1802032"/>
    <lineage>
        <taxon>Bacteria</taxon>
        <taxon>Candidatus Roizmaniibacteriota</taxon>
    </lineage>
</organism>
<evidence type="ECO:0000313" key="4">
    <source>
        <dbReference type="EMBL" id="OGK17659.1"/>
    </source>
</evidence>
<dbReference type="GO" id="GO:0004347">
    <property type="term" value="F:glucose-6-phosphate isomerase activity"/>
    <property type="evidence" value="ECO:0007669"/>
    <property type="project" value="InterPro"/>
</dbReference>
<sequence length="333" mass="37450">MDTALQSMQFLPKQIQHALADVKTIEFPQAYKSVQNIVIAGMGGSLFPYYVITSLFPEKLLIPILACNDYTLPSYVNESTLFLASSYSGTTEETLHTANLAHEKGAHISGLTTGGKLADFFSSKNLPFYHITPTYNPSGQPRIAVGYMIFGIVAMLQRLGLLNVFLEEIEQSVNELTKGDSEIVKRAEAFEKDTNNAMYIYVAAEHLSGAAHTMRNQTNETAKTFAEYNLVPELNHHFMEGLAFPKDKNVEFIFLDSLLYSPRVQKRMMLTKQVIEKQGIKVNNISLPAPTKLNEFLHFLQFGSYFTYARAQTNGVDASKVPWVDYFKKELDK</sequence>
<dbReference type="InterPro" id="IPR019490">
    <property type="entry name" value="Glu6P/Mann6P_isomerase_C"/>
</dbReference>